<evidence type="ECO:0000256" key="5">
    <source>
        <dbReference type="PIRNR" id="PIRNR026534"/>
    </source>
</evidence>
<evidence type="ECO:0000256" key="6">
    <source>
        <dbReference type="PIRSR" id="PIRSR026534-1"/>
    </source>
</evidence>
<feature type="binding site" evidence="7">
    <location>
        <position position="121"/>
    </location>
    <ligand>
        <name>substrate</name>
    </ligand>
</feature>
<dbReference type="RefSeq" id="WP_173499348.1">
    <property type="nucleotide sequence ID" value="NZ_JABSOD010000001.1"/>
</dbReference>
<dbReference type="PANTHER" id="PTHR43301:SF3">
    <property type="entry name" value="ARABINAN ENDO-1,5-ALPHA-L-ARABINOSIDASE A-RELATED"/>
    <property type="match status" value="1"/>
</dbReference>
<sequence length="360" mass="40243">MLNGVTTTKWLAGVGRVSTLALLLLGQTACADEQQAQPQLSIHDPVMIQQDKRFYLFSTGPGITYYHSDDMLQWQLAGRVFAEEPQWAKQVAPSFDGHIWAPDIYQHNGKFYLYYSVSAFGKNTSAIGVTVNNTLDKSSPDYKWQDKGIVLESVPQRDLWNAIDPNIIADDNGDIWMSFGSFWGGLKLVKLADDLVSLAQPQQWHTIAKAQRPAFIDDAEPGPGELEAPFIFKQHGYYYLFVSYGKCCRGSDSTYHLVVGRAKNVTGPYLDKDGKSLNEGGGTVLLKGNRDWPGLGHNSAYTFNGKDYLVFHAYEAADNGLQKLKIAEMTWDDANWPLLSDSVLDDYRSVLLPAEQKWRG</sequence>
<comment type="caution">
    <text evidence="10">The sequence shown here is derived from an EMBL/GenBank/DDBJ whole genome shotgun (WGS) entry which is preliminary data.</text>
</comment>
<evidence type="ECO:0000313" key="10">
    <source>
        <dbReference type="EMBL" id="NRQ41095.1"/>
    </source>
</evidence>
<reference evidence="10 11" key="1">
    <citation type="submission" date="2020-06" db="EMBL/GenBank/DDBJ databases">
        <title>Rheinheimera sp. nov., a marine bacterium isolated from coastal.</title>
        <authorList>
            <person name="Yu Q."/>
            <person name="Qi Y."/>
            <person name="Pu J."/>
        </authorList>
    </citation>
    <scope>NUCLEOTIDE SEQUENCE [LARGE SCALE GENOMIC DNA]</scope>
    <source>
        <strain evidence="10 11">YQF-2</strain>
    </source>
</reference>
<feature type="active site" description="Proton acceptor" evidence="6">
    <location>
        <position position="44"/>
    </location>
</feature>
<evidence type="ECO:0000256" key="4">
    <source>
        <dbReference type="ARBA" id="ARBA00023295"/>
    </source>
</evidence>
<evidence type="ECO:0000256" key="7">
    <source>
        <dbReference type="PIRSR" id="PIRSR026534-2"/>
    </source>
</evidence>
<feature type="site" description="Important for substrate recognition" evidence="8">
    <location>
        <position position="297"/>
    </location>
</feature>
<comment type="catalytic activity">
    <reaction evidence="5">
        <text>Hydrolysis of terminal non-reducing alpha-L-arabinofuranoside residues in alpha-L-arabinosides.</text>
        <dbReference type="EC" id="3.2.1.55"/>
    </reaction>
</comment>
<dbReference type="GO" id="GO:0046556">
    <property type="term" value="F:alpha-L-arabinofuranosidase activity"/>
    <property type="evidence" value="ECO:0007669"/>
    <property type="project" value="UniProtKB-EC"/>
</dbReference>
<dbReference type="AlphaFoldDB" id="A0A7Y5AMF5"/>
<dbReference type="EC" id="3.2.1.55" evidence="5"/>
<feature type="binding site" evidence="7">
    <location>
        <begin position="181"/>
        <end position="183"/>
    </location>
    <ligand>
        <name>substrate</name>
    </ligand>
</feature>
<evidence type="ECO:0000313" key="11">
    <source>
        <dbReference type="Proteomes" id="UP000523161"/>
    </source>
</evidence>
<dbReference type="InterPro" id="IPR016840">
    <property type="entry name" value="Glyco_hydro_43_endo_a_Ara-ase"/>
</dbReference>
<feature type="binding site" evidence="7">
    <location>
        <begin position="161"/>
        <end position="164"/>
    </location>
    <ligand>
        <name>substrate</name>
    </ligand>
</feature>
<feature type="chain" id="PRO_5030570513" description="Extracellular exo-alpha-(1-&gt;5)-L-arabinofuranosidase" evidence="9">
    <location>
        <begin position="32"/>
        <end position="360"/>
    </location>
</feature>
<proteinExistence type="inferred from homology"/>
<dbReference type="UniPathway" id="UPA00667"/>
<dbReference type="GO" id="GO:0031222">
    <property type="term" value="P:arabinan catabolic process"/>
    <property type="evidence" value="ECO:0007669"/>
    <property type="project" value="UniProtKB-UniPathway"/>
</dbReference>
<dbReference type="GO" id="GO:0046558">
    <property type="term" value="F:arabinan endo-1,5-alpha-L-arabinosidase activity"/>
    <property type="evidence" value="ECO:0007669"/>
    <property type="project" value="InterPro"/>
</dbReference>
<dbReference type="EMBL" id="JABSOD010000001">
    <property type="protein sequence ID" value="NRQ41095.1"/>
    <property type="molecule type" value="Genomic_DNA"/>
</dbReference>
<dbReference type="CDD" id="cd18830">
    <property type="entry name" value="GH43_CjArb43A-like"/>
    <property type="match status" value="1"/>
</dbReference>
<dbReference type="SUPFAM" id="SSF75005">
    <property type="entry name" value="Arabinanase/levansucrase/invertase"/>
    <property type="match status" value="1"/>
</dbReference>
<keyword evidence="11" id="KW-1185">Reference proteome</keyword>
<dbReference type="Pfam" id="PF04616">
    <property type="entry name" value="Glyco_hydro_43"/>
    <property type="match status" value="1"/>
</dbReference>
<accession>A0A7Y5AMF5</accession>
<feature type="site" description="Important for catalytic activity, responsible for pKa modulation of the active site Glu and correct orientation of both the proton donor and substrate" evidence="8">
    <location>
        <position position="164"/>
    </location>
</feature>
<evidence type="ECO:0000256" key="2">
    <source>
        <dbReference type="ARBA" id="ARBA00009865"/>
    </source>
</evidence>
<feature type="active site" description="Proton donor" evidence="6">
    <location>
        <position position="227"/>
    </location>
</feature>
<dbReference type="Gene3D" id="2.115.10.20">
    <property type="entry name" value="Glycosyl hydrolase domain, family 43"/>
    <property type="match status" value="1"/>
</dbReference>
<keyword evidence="3 5" id="KW-0378">Hydrolase</keyword>
<protein>
    <recommendedName>
        <fullName evidence="5">Extracellular exo-alpha-(1-&gt;5)-L-arabinofuranosidase</fullName>
        <ecNumber evidence="5">3.2.1.55</ecNumber>
    </recommendedName>
</protein>
<dbReference type="InterPro" id="IPR050727">
    <property type="entry name" value="GH43_arabinanases"/>
</dbReference>
<gene>
    <name evidence="10" type="ORF">HRH59_00705</name>
</gene>
<feature type="signal peptide" evidence="9">
    <location>
        <begin position="1"/>
        <end position="31"/>
    </location>
</feature>
<comment type="pathway">
    <text evidence="1 5">Glycan metabolism; L-arabinan degradation.</text>
</comment>
<dbReference type="Proteomes" id="UP000523161">
    <property type="component" value="Unassembled WGS sequence"/>
</dbReference>
<evidence type="ECO:0000256" key="8">
    <source>
        <dbReference type="PIRSR" id="PIRSR026534-3"/>
    </source>
</evidence>
<dbReference type="InterPro" id="IPR006710">
    <property type="entry name" value="Glyco_hydro_43"/>
</dbReference>
<keyword evidence="9" id="KW-0732">Signal</keyword>
<dbReference type="PANTHER" id="PTHR43301">
    <property type="entry name" value="ARABINAN ENDO-1,5-ALPHA-L-ARABINOSIDASE"/>
    <property type="match status" value="1"/>
</dbReference>
<dbReference type="InterPro" id="IPR023296">
    <property type="entry name" value="Glyco_hydro_beta-prop_sf"/>
</dbReference>
<keyword evidence="4 5" id="KW-0326">Glycosidase</keyword>
<evidence type="ECO:0000256" key="1">
    <source>
        <dbReference type="ARBA" id="ARBA00004834"/>
    </source>
</evidence>
<comment type="similarity">
    <text evidence="2 5">Belongs to the glycosyl hydrolase 43 family.</text>
</comment>
<evidence type="ECO:0000256" key="9">
    <source>
        <dbReference type="SAM" id="SignalP"/>
    </source>
</evidence>
<dbReference type="PIRSF" id="PIRSF026534">
    <property type="entry name" value="Endo_alpha-L-arabinosidase"/>
    <property type="match status" value="1"/>
</dbReference>
<organism evidence="10 11">
    <name type="scientific">Rheinheimera lutimaris</name>
    <dbReference type="NCBI Taxonomy" id="2740584"/>
    <lineage>
        <taxon>Bacteria</taxon>
        <taxon>Pseudomonadati</taxon>
        <taxon>Pseudomonadota</taxon>
        <taxon>Gammaproteobacteria</taxon>
        <taxon>Chromatiales</taxon>
        <taxon>Chromatiaceae</taxon>
        <taxon>Rheinheimera</taxon>
    </lineage>
</organism>
<name>A0A7Y5AMF5_9GAMM</name>
<evidence type="ECO:0000256" key="3">
    <source>
        <dbReference type="ARBA" id="ARBA00022801"/>
    </source>
</evidence>
<feature type="binding site" evidence="7">
    <location>
        <position position="44"/>
    </location>
    <ligand>
        <name>substrate</name>
    </ligand>
</feature>